<evidence type="ECO:0000256" key="2">
    <source>
        <dbReference type="ARBA" id="ARBA00022448"/>
    </source>
</evidence>
<evidence type="ECO:0000313" key="13">
    <source>
        <dbReference type="Proteomes" id="UP000000422"/>
    </source>
</evidence>
<dbReference type="STRING" id="273121.WS0870"/>
<evidence type="ECO:0000256" key="7">
    <source>
        <dbReference type="ARBA" id="ARBA00023010"/>
    </source>
</evidence>
<organism evidence="13">
    <name type="scientific">Wolinella succinogenes (strain ATCC 29543 / DSM 1740 / CCUG 13145 / JCM 31913 / LMG 7466 / NCTC 11488 / FDC 602W)</name>
    <name type="common">Vibrio succinogenes</name>
    <dbReference type="NCBI Taxonomy" id="273121"/>
    <lineage>
        <taxon>Bacteria</taxon>
        <taxon>Pseudomonadati</taxon>
        <taxon>Campylobacterota</taxon>
        <taxon>Epsilonproteobacteria</taxon>
        <taxon>Campylobacterales</taxon>
        <taxon>Helicobacteraceae</taxon>
        <taxon>Wolinella</taxon>
    </lineage>
</organism>
<evidence type="ECO:0000256" key="1">
    <source>
        <dbReference type="ARBA" id="ARBA00004167"/>
    </source>
</evidence>
<dbReference type="HOGENOM" id="CLU_086034_0_1_7"/>
<dbReference type="NCBIfam" id="TIGR01410">
    <property type="entry name" value="tatB"/>
    <property type="match status" value="1"/>
</dbReference>
<dbReference type="EMBL" id="BX571659">
    <property type="protein sequence ID" value="CAE09979.1"/>
    <property type="molecule type" value="Genomic_DNA"/>
</dbReference>
<evidence type="ECO:0000256" key="8">
    <source>
        <dbReference type="ARBA" id="ARBA00023136"/>
    </source>
</evidence>
<evidence type="ECO:0000256" key="4">
    <source>
        <dbReference type="ARBA" id="ARBA00022692"/>
    </source>
</evidence>
<keyword evidence="9" id="KW-0997">Cell inner membrane</keyword>
<dbReference type="InterPro" id="IPR018448">
    <property type="entry name" value="TatB"/>
</dbReference>
<keyword evidence="5 9" id="KW-0653">Protein transport</keyword>
<dbReference type="InterPro" id="IPR003369">
    <property type="entry name" value="TatA/B/E"/>
</dbReference>
<keyword evidence="8 9" id="KW-0472">Membrane</keyword>
<keyword evidence="6 9" id="KW-1133">Transmembrane helix</keyword>
<evidence type="ECO:0000256" key="9">
    <source>
        <dbReference type="HAMAP-Rule" id="MF_00237"/>
    </source>
</evidence>
<evidence type="ECO:0000256" key="3">
    <source>
        <dbReference type="ARBA" id="ARBA00022475"/>
    </source>
</evidence>
<dbReference type="PRINTS" id="PR01506">
    <property type="entry name" value="TATBPROTEIN"/>
</dbReference>
<evidence type="ECO:0000256" key="11">
    <source>
        <dbReference type="SAM" id="Phobius"/>
    </source>
</evidence>
<dbReference type="Proteomes" id="UP000000422">
    <property type="component" value="Chromosome"/>
</dbReference>
<sequence>MSFYNVLDTISPFFKTKKSPKRRYEGFREMFGMGFAEIILVAVVAIIFLGPDKLPQAMVDIAKFFRAFKKTIAEAKDSLDREISISEIKQEALSYKKSLEEGTQKLSKEIKLDDLEPVLDSELKNKVEQGERVSAEDRERLQKKLQELKEKEEAHKDSSSPELDFKSARQTPKES</sequence>
<proteinExistence type="inferred from homology"/>
<dbReference type="PANTHER" id="PTHR33162">
    <property type="entry name" value="SEC-INDEPENDENT PROTEIN TRANSLOCASE PROTEIN TATA, CHLOROPLASTIC"/>
    <property type="match status" value="1"/>
</dbReference>
<dbReference type="HAMAP" id="MF_00237">
    <property type="entry name" value="TatB"/>
    <property type="match status" value="1"/>
</dbReference>
<comment type="similarity">
    <text evidence="9">Belongs to the TatB family.</text>
</comment>
<protein>
    <recommendedName>
        <fullName evidence="9">Sec-independent protein translocase protein TatB homolog</fullName>
    </recommendedName>
</protein>
<name>Q7MS17_WOLSU</name>
<dbReference type="PANTHER" id="PTHR33162:SF1">
    <property type="entry name" value="SEC-INDEPENDENT PROTEIN TRANSLOCASE PROTEIN TATA, CHLOROPLASTIC"/>
    <property type="match status" value="1"/>
</dbReference>
<feature type="transmembrane region" description="Helical" evidence="11">
    <location>
        <begin position="30"/>
        <end position="49"/>
    </location>
</feature>
<feature type="region of interest" description="Disordered" evidence="10">
    <location>
        <begin position="126"/>
        <end position="175"/>
    </location>
</feature>
<comment type="subcellular location">
    <subcellularLocation>
        <location evidence="9">Cell inner membrane</location>
        <topology evidence="9">Single-pass membrane protein</topology>
    </subcellularLocation>
    <subcellularLocation>
        <location evidence="1">Membrane</location>
        <topology evidence="1">Single-pass membrane protein</topology>
    </subcellularLocation>
</comment>
<dbReference type="GO" id="GO:0043953">
    <property type="term" value="P:protein transport by the Tat complex"/>
    <property type="evidence" value="ECO:0007669"/>
    <property type="project" value="UniProtKB-UniRule"/>
</dbReference>
<dbReference type="AlphaFoldDB" id="Q7MS17"/>
<keyword evidence="7 9" id="KW-0811">Translocation</keyword>
<keyword evidence="3 9" id="KW-1003">Cell membrane</keyword>
<evidence type="ECO:0000256" key="6">
    <source>
        <dbReference type="ARBA" id="ARBA00022989"/>
    </source>
</evidence>
<dbReference type="GO" id="GO:0008320">
    <property type="term" value="F:protein transmembrane transporter activity"/>
    <property type="evidence" value="ECO:0007669"/>
    <property type="project" value="UniProtKB-UniRule"/>
</dbReference>
<evidence type="ECO:0000256" key="5">
    <source>
        <dbReference type="ARBA" id="ARBA00022927"/>
    </source>
</evidence>
<dbReference type="KEGG" id="wsu:WS0870"/>
<keyword evidence="4 9" id="KW-0812">Transmembrane</keyword>
<evidence type="ECO:0000256" key="10">
    <source>
        <dbReference type="SAM" id="MobiDB-lite"/>
    </source>
</evidence>
<gene>
    <name evidence="12" type="ordered locus">WS0870</name>
</gene>
<dbReference type="Gene3D" id="1.20.5.3310">
    <property type="match status" value="1"/>
</dbReference>
<accession>Q7MS17</accession>
<keyword evidence="13" id="KW-1185">Reference proteome</keyword>
<keyword evidence="2 9" id="KW-0813">Transport</keyword>
<dbReference type="eggNOG" id="COG1826">
    <property type="taxonomic scope" value="Bacteria"/>
</dbReference>
<reference evidence="12 13" key="1">
    <citation type="journal article" date="2003" name="Proc. Natl. Acad. Sci. U.S.A.">
        <title>Complete genome sequence and analysis of Wolinella succinogenes.</title>
        <authorList>
            <person name="Baar C."/>
            <person name="Eppinger M."/>
            <person name="Raddatz G."/>
            <person name="Simon JM."/>
            <person name="Lanz C."/>
            <person name="Klimmek O."/>
            <person name="Nandakumar R."/>
            <person name="Gross R."/>
            <person name="Rosinus A."/>
            <person name="Keller H."/>
            <person name="Jagtap P."/>
            <person name="Linke B."/>
            <person name="Meyer F."/>
            <person name="Lederer H."/>
            <person name="Schuster S.C."/>
        </authorList>
    </citation>
    <scope>NUCLEOTIDE SEQUENCE [LARGE SCALE GENOMIC DNA]</scope>
    <source>
        <strain evidence="13">ATCC 29543 / DSM 1740 / CCUG 13145 / JCM 31913 / LMG 7466 / NCTC 11488 / FDC 602W</strain>
    </source>
</reference>
<evidence type="ECO:0000313" key="12">
    <source>
        <dbReference type="EMBL" id="CAE09979.1"/>
    </source>
</evidence>
<dbReference type="GO" id="GO:0033281">
    <property type="term" value="C:TAT protein transport complex"/>
    <property type="evidence" value="ECO:0007669"/>
    <property type="project" value="UniProtKB-UniRule"/>
</dbReference>
<dbReference type="Pfam" id="PF02416">
    <property type="entry name" value="TatA_B_E"/>
    <property type="match status" value="1"/>
</dbReference>